<dbReference type="InterPro" id="IPR001845">
    <property type="entry name" value="HTH_ArsR_DNA-bd_dom"/>
</dbReference>
<dbReference type="Proteomes" id="UP000322983">
    <property type="component" value="Chromosome"/>
</dbReference>
<evidence type="ECO:0000313" key="5">
    <source>
        <dbReference type="EMBL" id="BBG24529.1"/>
    </source>
</evidence>
<protein>
    <recommendedName>
        <fullName evidence="4">HTH arsR-type domain-containing protein</fullName>
    </recommendedName>
</protein>
<reference evidence="5 7" key="2">
    <citation type="journal article" date="2020" name="Int. J. Syst. Evol. Microbiol.">
        <title>Sulfuracidifex tepidarius gen. nov., sp. nov. and transfer of Sulfolobus metallicus Huber and Stetter 1992 to the genus Sulfuracidifex as Sulfuracidifex metallicus comb. nov.</title>
        <authorList>
            <person name="Itoh T."/>
            <person name="Miura T."/>
            <person name="Sakai H.D."/>
            <person name="Kato S."/>
            <person name="Ohkuma M."/>
            <person name="Takashina T."/>
        </authorList>
    </citation>
    <scope>NUCLEOTIDE SEQUENCE [LARGE SCALE GENOMIC DNA]</scope>
    <source>
        <strain evidence="5 7">IC-006</strain>
        <strain evidence="6">IC-007</strain>
    </source>
</reference>
<name>A0A510DWF7_9CREN</name>
<gene>
    <name evidence="5" type="ORF">IC006_1854</name>
    <name evidence="6" type="ORF">IC007_1862</name>
</gene>
<keyword evidence="7" id="KW-1185">Reference proteome</keyword>
<dbReference type="PANTHER" id="PTHR43132">
    <property type="entry name" value="ARSENICAL RESISTANCE OPERON REPRESSOR ARSR-RELATED"/>
    <property type="match status" value="1"/>
</dbReference>
<feature type="domain" description="HTH arsR-type" evidence="4">
    <location>
        <begin position="13"/>
        <end position="89"/>
    </location>
</feature>
<evidence type="ECO:0000313" key="8">
    <source>
        <dbReference type="Proteomes" id="UP000325030"/>
    </source>
</evidence>
<keyword evidence="2" id="KW-0238">DNA-binding</keyword>
<keyword evidence="1" id="KW-0805">Transcription regulation</keyword>
<dbReference type="SUPFAM" id="SSF46785">
    <property type="entry name" value="Winged helix' DNA-binding domain"/>
    <property type="match status" value="1"/>
</dbReference>
<dbReference type="Proteomes" id="UP000325030">
    <property type="component" value="Chromosome"/>
</dbReference>
<dbReference type="RefSeq" id="WP_054844862.1">
    <property type="nucleotide sequence ID" value="NZ_AP018929.1"/>
</dbReference>
<evidence type="ECO:0000259" key="4">
    <source>
        <dbReference type="SMART" id="SM00418"/>
    </source>
</evidence>
<dbReference type="InterPro" id="IPR036390">
    <property type="entry name" value="WH_DNA-bd_sf"/>
</dbReference>
<dbReference type="OrthoDB" id="34034at2157"/>
<dbReference type="GeneID" id="41718198"/>
<accession>A0A510E4D4</accession>
<dbReference type="STRING" id="1294262.GCA_001316085_00151"/>
<dbReference type="Gene3D" id="1.10.10.10">
    <property type="entry name" value="Winged helix-like DNA-binding domain superfamily/Winged helix DNA-binding domain"/>
    <property type="match status" value="1"/>
</dbReference>
<dbReference type="SMART" id="SM00418">
    <property type="entry name" value="HTH_ARSR"/>
    <property type="match status" value="1"/>
</dbReference>
<dbReference type="InterPro" id="IPR051011">
    <property type="entry name" value="Metal_resp_trans_reg"/>
</dbReference>
<dbReference type="InterPro" id="IPR036388">
    <property type="entry name" value="WH-like_DNA-bd_sf"/>
</dbReference>
<dbReference type="CDD" id="cd00090">
    <property type="entry name" value="HTH_ARSR"/>
    <property type="match status" value="1"/>
</dbReference>
<dbReference type="KEGG" id="step:IC006_1854"/>
<dbReference type="GO" id="GO:0003677">
    <property type="term" value="F:DNA binding"/>
    <property type="evidence" value="ECO:0007669"/>
    <property type="project" value="UniProtKB-KW"/>
</dbReference>
<dbReference type="Pfam" id="PF01022">
    <property type="entry name" value="HTH_5"/>
    <property type="match status" value="1"/>
</dbReference>
<dbReference type="GO" id="GO:0003700">
    <property type="term" value="F:DNA-binding transcription factor activity"/>
    <property type="evidence" value="ECO:0007669"/>
    <property type="project" value="InterPro"/>
</dbReference>
<evidence type="ECO:0000256" key="3">
    <source>
        <dbReference type="ARBA" id="ARBA00023163"/>
    </source>
</evidence>
<dbReference type="PANTHER" id="PTHR43132:SF2">
    <property type="entry name" value="ARSENICAL RESISTANCE OPERON REPRESSOR ARSR-RELATED"/>
    <property type="match status" value="1"/>
</dbReference>
<accession>A0A510DWF7</accession>
<organism evidence="5 7">
    <name type="scientific">Sulfuracidifex tepidarius</name>
    <dbReference type="NCBI Taxonomy" id="1294262"/>
    <lineage>
        <taxon>Archaea</taxon>
        <taxon>Thermoproteota</taxon>
        <taxon>Thermoprotei</taxon>
        <taxon>Sulfolobales</taxon>
        <taxon>Sulfolobaceae</taxon>
        <taxon>Sulfuracidifex</taxon>
    </lineage>
</organism>
<reference evidence="8" key="1">
    <citation type="submission" date="2018-09" db="EMBL/GenBank/DDBJ databases">
        <title>Complete Genome Sequencing of Sulfolobus sp. JCM 16834.</title>
        <authorList>
            <person name="Kato S."/>
            <person name="Itoh T."/>
            <person name="Ohkuma M."/>
        </authorList>
    </citation>
    <scope>NUCLEOTIDE SEQUENCE [LARGE SCALE GENOMIC DNA]</scope>
    <source>
        <strain evidence="8">IC-007</strain>
    </source>
</reference>
<evidence type="ECO:0000313" key="7">
    <source>
        <dbReference type="Proteomes" id="UP000322983"/>
    </source>
</evidence>
<dbReference type="AlphaFoldDB" id="A0A510DWF7"/>
<evidence type="ECO:0000313" key="6">
    <source>
        <dbReference type="EMBL" id="BBG27317.1"/>
    </source>
</evidence>
<keyword evidence="3" id="KW-0804">Transcription</keyword>
<sequence>MELIVKDPEDILKIATSLSVISRINIIKLINNKPMSISELTAELGMSKGNISNHISSLEEAGLIISEYENGIKGIRKIVKSKYERIIIDLS</sequence>
<evidence type="ECO:0000256" key="1">
    <source>
        <dbReference type="ARBA" id="ARBA00023015"/>
    </source>
</evidence>
<dbReference type="EMBL" id="AP018930">
    <property type="protein sequence ID" value="BBG27317.1"/>
    <property type="molecule type" value="Genomic_DNA"/>
</dbReference>
<evidence type="ECO:0000256" key="2">
    <source>
        <dbReference type="ARBA" id="ARBA00023125"/>
    </source>
</evidence>
<proteinExistence type="predicted"/>
<dbReference type="InterPro" id="IPR011991">
    <property type="entry name" value="ArsR-like_HTH"/>
</dbReference>
<dbReference type="EMBL" id="AP018929">
    <property type="protein sequence ID" value="BBG24529.1"/>
    <property type="molecule type" value="Genomic_DNA"/>
</dbReference>